<sequence>MGNILHSDKTCADIALHIASEMKKIICQNIILTKTNISILIDESTTLSKLTTLVVVVRAFIEDFPGEPYTFNLDLIELPNTSAETITKSLLDCLGGHGFDQIFLNECFIAFACDGASVMIGKDSGVATRLKIQFPKLIIWHCSNHRLELVVSDVISEVCGINHFKIFMDKLYTIFHQSPKNQNELKKAASSLEVQILKIGRILSVRWVASSKRTVNAVINNFSALCEHFNLASMDSTRDSKERSKYCGLFKMITSIEFVSNLNTMSDALDELGDLSEYLQKRSITLVDADKSIRTTIRVLDSMATDPGPKLTNALKEIKNEMSYKNVILHSGNVPKINSAQFYKSLANNLKSRMMTSSSSNVSRNEKHRQDNEKTFKTLLDNIEKLNPKNWPLSNDGQIENIQFGDCNIRNLCQQFQIDEKSTIQSFRIYKMDLGKKEIPEDLKPLYKSIAMIPVLTSECERNFSSMKSCHH</sequence>
<organism evidence="1">
    <name type="scientific">Sipha flava</name>
    <name type="common">yellow sugarcane aphid</name>
    <dbReference type="NCBI Taxonomy" id="143950"/>
    <lineage>
        <taxon>Eukaryota</taxon>
        <taxon>Metazoa</taxon>
        <taxon>Ecdysozoa</taxon>
        <taxon>Arthropoda</taxon>
        <taxon>Hexapoda</taxon>
        <taxon>Insecta</taxon>
        <taxon>Pterygota</taxon>
        <taxon>Neoptera</taxon>
        <taxon>Paraneoptera</taxon>
        <taxon>Hemiptera</taxon>
        <taxon>Sternorrhyncha</taxon>
        <taxon>Aphidomorpha</taxon>
        <taxon>Aphidoidea</taxon>
        <taxon>Aphididae</taxon>
        <taxon>Sipha</taxon>
    </lineage>
</organism>
<reference evidence="1" key="1">
    <citation type="submission" date="2018-04" db="EMBL/GenBank/DDBJ databases">
        <title>Transcriptome assembly of Sipha flava.</title>
        <authorList>
            <person name="Scully E.D."/>
            <person name="Geib S.M."/>
            <person name="Palmer N.A."/>
            <person name="Koch K."/>
            <person name="Bradshaw J."/>
            <person name="Heng-Moss T."/>
            <person name="Sarath G."/>
        </authorList>
    </citation>
    <scope>NUCLEOTIDE SEQUENCE</scope>
</reference>
<dbReference type="AlphaFoldDB" id="A0A2S2R7D9"/>
<gene>
    <name evidence="1" type="ORF">g.175054</name>
</gene>
<dbReference type="EMBL" id="GGMS01016728">
    <property type="protein sequence ID" value="MBY85931.1"/>
    <property type="molecule type" value="Transcribed_RNA"/>
</dbReference>
<accession>A0A2S2R7D9</accession>
<protein>
    <recommendedName>
        <fullName evidence="2">Zinc finger protein</fullName>
    </recommendedName>
</protein>
<dbReference type="OrthoDB" id="6625276at2759"/>
<name>A0A2S2R7D9_9HEMI</name>
<evidence type="ECO:0000313" key="1">
    <source>
        <dbReference type="EMBL" id="MBY85931.1"/>
    </source>
</evidence>
<dbReference type="PANTHER" id="PTHR46880:SF8">
    <property type="entry name" value="E3 SUMO-PROTEIN LIGASE KIAA1586"/>
    <property type="match status" value="1"/>
</dbReference>
<dbReference type="PANTHER" id="PTHR46880">
    <property type="entry name" value="RAS-ASSOCIATING DOMAIN-CONTAINING PROTEIN"/>
    <property type="match status" value="1"/>
</dbReference>
<proteinExistence type="predicted"/>
<evidence type="ECO:0008006" key="2">
    <source>
        <dbReference type="Google" id="ProtNLM"/>
    </source>
</evidence>